<proteinExistence type="inferred from homology"/>
<dbReference type="AlphaFoldDB" id="A0A482XB06"/>
<feature type="binding site" evidence="11">
    <location>
        <position position="174"/>
    </location>
    <ligand>
        <name>S-adenosyl-L-methionine</name>
        <dbReference type="ChEBI" id="CHEBI:59789"/>
    </ligand>
</feature>
<dbReference type="OrthoDB" id="9895503at2759"/>
<dbReference type="Proteomes" id="UP000291343">
    <property type="component" value="Unassembled WGS sequence"/>
</dbReference>
<evidence type="ECO:0000313" key="14">
    <source>
        <dbReference type="EMBL" id="RZF42842.1"/>
    </source>
</evidence>
<evidence type="ECO:0000256" key="7">
    <source>
        <dbReference type="ARBA" id="ARBA00022946"/>
    </source>
</evidence>
<evidence type="ECO:0000256" key="9">
    <source>
        <dbReference type="ARBA" id="ARBA00023128"/>
    </source>
</evidence>
<dbReference type="PROSITE" id="PS51689">
    <property type="entry name" value="SAM_RNA_A_N6_MT"/>
    <property type="match status" value="1"/>
</dbReference>
<evidence type="ECO:0000313" key="15">
    <source>
        <dbReference type="Proteomes" id="UP000291343"/>
    </source>
</evidence>
<evidence type="ECO:0000256" key="5">
    <source>
        <dbReference type="ARBA" id="ARBA00022691"/>
    </source>
</evidence>
<dbReference type="GO" id="GO:0006391">
    <property type="term" value="P:transcription initiation at mitochondrial promoter"/>
    <property type="evidence" value="ECO:0007669"/>
    <property type="project" value="TreeGrafter"/>
</dbReference>
<evidence type="ECO:0000256" key="11">
    <source>
        <dbReference type="PROSITE-ProRule" id="PRU01026"/>
    </source>
</evidence>
<evidence type="ECO:0000256" key="3">
    <source>
        <dbReference type="ARBA" id="ARBA00022603"/>
    </source>
</evidence>
<keyword evidence="10" id="KW-0804">Transcription</keyword>
<comment type="caution">
    <text evidence="14">The sequence shown here is derived from an EMBL/GenBank/DDBJ whole genome shotgun (WGS) entry which is preliminary data.</text>
</comment>
<protein>
    <recommendedName>
        <fullName evidence="12">rRNA adenine N(6)-methyltransferase</fullName>
        <ecNumber evidence="12">2.1.1.-</ecNumber>
    </recommendedName>
</protein>
<dbReference type="PANTHER" id="PTHR11727">
    <property type="entry name" value="DIMETHYLADENOSINE TRANSFERASE"/>
    <property type="match status" value="1"/>
</dbReference>
<evidence type="ECO:0000256" key="8">
    <source>
        <dbReference type="ARBA" id="ARBA00023015"/>
    </source>
</evidence>
<keyword evidence="3 11" id="KW-0489">Methyltransferase</keyword>
<dbReference type="FunCoup" id="A0A482XB06">
    <property type="interactions" value="345"/>
</dbReference>
<evidence type="ECO:0000259" key="13">
    <source>
        <dbReference type="SMART" id="SM00650"/>
    </source>
</evidence>
<reference evidence="14 15" key="1">
    <citation type="journal article" date="2017" name="Gigascience">
        <title>Genome sequence of the small brown planthopper, Laodelphax striatellus.</title>
        <authorList>
            <person name="Zhu J."/>
            <person name="Jiang F."/>
            <person name="Wang X."/>
            <person name="Yang P."/>
            <person name="Bao Y."/>
            <person name="Zhao W."/>
            <person name="Wang W."/>
            <person name="Lu H."/>
            <person name="Wang Q."/>
            <person name="Cui N."/>
            <person name="Li J."/>
            <person name="Chen X."/>
            <person name="Luo L."/>
            <person name="Yu J."/>
            <person name="Kang L."/>
            <person name="Cui F."/>
        </authorList>
    </citation>
    <scope>NUCLEOTIDE SEQUENCE [LARGE SCALE GENOMIC DNA]</scope>
    <source>
        <strain evidence="14">Lst14</strain>
    </source>
</reference>
<dbReference type="Gene3D" id="3.40.50.150">
    <property type="entry name" value="Vaccinia Virus protein VP39"/>
    <property type="match status" value="1"/>
</dbReference>
<evidence type="ECO:0000256" key="1">
    <source>
        <dbReference type="ARBA" id="ARBA00004173"/>
    </source>
</evidence>
<feature type="binding site" evidence="11">
    <location>
        <position position="238"/>
    </location>
    <ligand>
        <name>S-adenosyl-L-methionine</name>
        <dbReference type="ChEBI" id="CHEBI:59789"/>
    </ligand>
</feature>
<dbReference type="SMART" id="SM00650">
    <property type="entry name" value="rADc"/>
    <property type="match status" value="1"/>
</dbReference>
<dbReference type="GO" id="GO:0003723">
    <property type="term" value="F:RNA binding"/>
    <property type="evidence" value="ECO:0007669"/>
    <property type="project" value="UniProtKB-UniRule"/>
</dbReference>
<evidence type="ECO:0000256" key="12">
    <source>
        <dbReference type="RuleBase" id="RU362106"/>
    </source>
</evidence>
<sequence length="457" mass="52565">MFRFYFKYFASNNVSFRNLCLITHRKCLHSCSKHKVEDEMETSALVDRKGPRRRSVRTTSLPISVKENKDFFLRGKELETVKKKNRTVFNKATSEFINSRECLRKMKNLFEMSFAEQARNGPYLCDEIVARTICESIERTITSKDMPVIELNPGVGFLTKEIIDAGLLNLQLFEPSSNFCSYLMEKFPNLQIHKKNVSKLWKLLYLDEMDGGSRTSEIFSGIEAKSWDDDPSYCLIAAIYNTDFVKSFIVGTMLQENLFHYGRPECYLVLDPLAYSMLTNRGDLGNRIYTPLSVLFQNTFDSELLLKIPRNVFLPVRKLKINRKSNHCVKLANEEGDLLYLIKITGRTEVAGLREIGLSSAFFNFVSQVFNVKTNRLIPFLEQWMPGCGPKLISMGYTVYTLSGELNPEEAYSIFMDVCVPYDNGSTFSSGLGNLVMTKQPFSEKLEDYEDHDEEVR</sequence>
<dbReference type="GO" id="GO:0005759">
    <property type="term" value="C:mitochondrial matrix"/>
    <property type="evidence" value="ECO:0007669"/>
    <property type="project" value="TreeGrafter"/>
</dbReference>
<evidence type="ECO:0000256" key="6">
    <source>
        <dbReference type="ARBA" id="ARBA00022884"/>
    </source>
</evidence>
<comment type="caution">
    <text evidence="11">Lacks conserved residue(s) required for the propagation of feature annotation.</text>
</comment>
<keyword evidence="2 12" id="KW-0698">rRNA processing</keyword>
<dbReference type="EMBL" id="QKKF02013937">
    <property type="protein sequence ID" value="RZF42842.1"/>
    <property type="molecule type" value="Genomic_DNA"/>
</dbReference>
<dbReference type="SMR" id="A0A482XB06"/>
<dbReference type="SUPFAM" id="SSF53335">
    <property type="entry name" value="S-adenosyl-L-methionine-dependent methyltransferases"/>
    <property type="match status" value="1"/>
</dbReference>
<organism evidence="14 15">
    <name type="scientific">Laodelphax striatellus</name>
    <name type="common">Small brown planthopper</name>
    <name type="synonym">Delphax striatella</name>
    <dbReference type="NCBI Taxonomy" id="195883"/>
    <lineage>
        <taxon>Eukaryota</taxon>
        <taxon>Metazoa</taxon>
        <taxon>Ecdysozoa</taxon>
        <taxon>Arthropoda</taxon>
        <taxon>Hexapoda</taxon>
        <taxon>Insecta</taxon>
        <taxon>Pterygota</taxon>
        <taxon>Neoptera</taxon>
        <taxon>Paraneoptera</taxon>
        <taxon>Hemiptera</taxon>
        <taxon>Auchenorrhyncha</taxon>
        <taxon>Fulgoroidea</taxon>
        <taxon>Delphacidae</taxon>
        <taxon>Criomorphinae</taxon>
        <taxon>Laodelphax</taxon>
    </lineage>
</organism>
<dbReference type="EC" id="2.1.1.-" evidence="12"/>
<dbReference type="InterPro" id="IPR020598">
    <property type="entry name" value="rRNA_Ade_methylase_Trfase_N"/>
</dbReference>
<keyword evidence="5 11" id="KW-0949">S-adenosyl-L-methionine</keyword>
<evidence type="ECO:0000256" key="4">
    <source>
        <dbReference type="ARBA" id="ARBA00022679"/>
    </source>
</evidence>
<dbReference type="GO" id="GO:0000179">
    <property type="term" value="F:rRNA (adenine-N6,N6-)-dimethyltransferase activity"/>
    <property type="evidence" value="ECO:0007669"/>
    <property type="project" value="UniProtKB-UniRule"/>
</dbReference>
<keyword evidence="6 11" id="KW-0694">RNA-binding</keyword>
<keyword evidence="7" id="KW-0809">Transit peptide</keyword>
<keyword evidence="15" id="KW-1185">Reference proteome</keyword>
<dbReference type="InParanoid" id="A0A482XB06"/>
<name>A0A482XB06_LAOST</name>
<dbReference type="InterPro" id="IPR001737">
    <property type="entry name" value="KsgA/Erm"/>
</dbReference>
<accession>A0A482XB06</accession>
<gene>
    <name evidence="14" type="ORF">LSTR_LSTR003666</name>
</gene>
<feature type="binding site" evidence="11">
    <location>
        <position position="124"/>
    </location>
    <ligand>
        <name>S-adenosyl-L-methionine</name>
        <dbReference type="ChEBI" id="CHEBI:59789"/>
    </ligand>
</feature>
<dbReference type="STRING" id="195883.A0A482XB06"/>
<dbReference type="PANTHER" id="PTHR11727:SF13">
    <property type="entry name" value="DIMETHYLADENOSINE TRANSFERASE 2, MITOCHONDRIAL"/>
    <property type="match status" value="1"/>
</dbReference>
<dbReference type="GO" id="GO:0034246">
    <property type="term" value="F:mitochondrial transcription factor activity"/>
    <property type="evidence" value="ECO:0007669"/>
    <property type="project" value="TreeGrafter"/>
</dbReference>
<keyword evidence="9" id="KW-0496">Mitochondrion</keyword>
<comment type="subcellular location">
    <subcellularLocation>
        <location evidence="1">Mitochondrion</location>
    </subcellularLocation>
</comment>
<dbReference type="InterPro" id="IPR029063">
    <property type="entry name" value="SAM-dependent_MTases_sf"/>
</dbReference>
<keyword evidence="8" id="KW-0805">Transcription regulation</keyword>
<evidence type="ECO:0000256" key="10">
    <source>
        <dbReference type="ARBA" id="ARBA00023163"/>
    </source>
</evidence>
<keyword evidence="4 11" id="KW-0808">Transferase</keyword>
<comment type="similarity">
    <text evidence="11 12">Belongs to the class I-like SAM-binding methyltransferase superfamily. rRNA adenine N(6)-methyltransferase family.</text>
</comment>
<evidence type="ECO:0000256" key="2">
    <source>
        <dbReference type="ARBA" id="ARBA00022552"/>
    </source>
</evidence>
<dbReference type="Pfam" id="PF00398">
    <property type="entry name" value="RrnaAD"/>
    <property type="match status" value="1"/>
</dbReference>
<feature type="domain" description="Ribosomal RNA adenine methylase transferase N-terminal" evidence="13">
    <location>
        <begin position="129"/>
        <end position="325"/>
    </location>
</feature>